<gene>
    <name evidence="1" type="ORF">FGIG_06099</name>
</gene>
<dbReference type="Proteomes" id="UP000316759">
    <property type="component" value="Unassembled WGS sequence"/>
</dbReference>
<sequence length="421" mass="48694">MCNRSHIVHTYSTHFDIYTSKYLGIRPRGGIYYDVVLRSSLKRLPLEETIKPTIFQRINPSQSIIIDPAYMTQPYEQAMQSNDIWTYLIMLFLVQKMFSIIHHRHDLIVFRIYQQSLVNRSPLSCVRTIFTGDPEDSSLSWSLTKDTLLQRRLHPLLILNRRESAEAEPTPVDQCSLSAFRWPRPRNSSCPVVSSDWWKKFLCIVLLLFSHVPPVCLSSVQPSNNSSATHAAVNSSRKVIELTDANSYSADDMIVIDVTQYEFHDAAQYLTDVRHFKPPSPDLPCRYRFREDVETSALLADYVIVGWPRQAFRRRYGPLYNISLLVTNVLKQSRRPTRAIFPIRIGHLLRVGQFSVLPDPGRCWLNVQPGRAYMFFIRQPDWSGFCQISQLPVEYSEAAYERVMNVLTHGSKSGIFRETDV</sequence>
<organism evidence="1 2">
    <name type="scientific">Fasciola gigantica</name>
    <name type="common">Giant liver fluke</name>
    <dbReference type="NCBI Taxonomy" id="46835"/>
    <lineage>
        <taxon>Eukaryota</taxon>
        <taxon>Metazoa</taxon>
        <taxon>Spiralia</taxon>
        <taxon>Lophotrochozoa</taxon>
        <taxon>Platyhelminthes</taxon>
        <taxon>Trematoda</taxon>
        <taxon>Digenea</taxon>
        <taxon>Plagiorchiida</taxon>
        <taxon>Echinostomata</taxon>
        <taxon>Echinostomatoidea</taxon>
        <taxon>Fasciolidae</taxon>
        <taxon>Fasciola</taxon>
    </lineage>
</organism>
<dbReference type="EMBL" id="SUNJ01009686">
    <property type="protein sequence ID" value="TPP60236.1"/>
    <property type="molecule type" value="Genomic_DNA"/>
</dbReference>
<comment type="caution">
    <text evidence="1">The sequence shown here is derived from an EMBL/GenBank/DDBJ whole genome shotgun (WGS) entry which is preliminary data.</text>
</comment>
<evidence type="ECO:0000313" key="2">
    <source>
        <dbReference type="Proteomes" id="UP000316759"/>
    </source>
</evidence>
<proteinExistence type="predicted"/>
<dbReference type="STRING" id="46835.A0A504YIL6"/>
<protein>
    <submittedName>
        <fullName evidence="1">Pro neuregulin 2 membrane bound</fullName>
    </submittedName>
</protein>
<name>A0A504YIL6_FASGI</name>
<reference evidence="1 2" key="1">
    <citation type="submission" date="2019-04" db="EMBL/GenBank/DDBJ databases">
        <title>Annotation for the trematode Fasciola gigantica.</title>
        <authorList>
            <person name="Choi Y.-J."/>
        </authorList>
    </citation>
    <scope>NUCLEOTIDE SEQUENCE [LARGE SCALE GENOMIC DNA]</scope>
    <source>
        <strain evidence="1">Uganda_cow_1</strain>
    </source>
</reference>
<dbReference type="AlphaFoldDB" id="A0A504YIL6"/>
<evidence type="ECO:0000313" key="1">
    <source>
        <dbReference type="EMBL" id="TPP60236.1"/>
    </source>
</evidence>
<accession>A0A504YIL6</accession>
<dbReference type="OrthoDB" id="2431000at2759"/>
<keyword evidence="2" id="KW-1185">Reference proteome</keyword>